<evidence type="ECO:0000313" key="4">
    <source>
        <dbReference type="Proteomes" id="UP001498421"/>
    </source>
</evidence>
<name>A0ABR1H707_9HYPO</name>
<evidence type="ECO:0008006" key="5">
    <source>
        <dbReference type="Google" id="ProtNLM"/>
    </source>
</evidence>
<sequence length="354" mass="40158">MAGSPVPPPASPPADQQETIQFDPRVVGHLEDDNDSSADVDSLRDSTTSITSSILEYRSINGRKYQSSKTTEYWAPTDEKHIEGLDVSHQFTLMLMEDKLFQAPLSDSPQKILDVGTGTGIWAIDIADEYPSAKVLGFDISAVQPSWVPPNCSFQIDDAQLDWTFKPNEYDFIHMRYLYGAIDNWDKLYRQAFTHVRPGGWVENTEIDLETRSENPKVSDDPDHIFKKWCNLFWEAGDKIGRTFKIARDGQMEQKMREAGFVDIQHRQWKVPIGGWPRDPKLKQIGLYNGMFIDQSLDGFAVFPIGEILGWTFEEVTVLVSQMRLAIKDPKALPYYNVHTVIGRKPDTVPAATN</sequence>
<feature type="compositionally biased region" description="Pro residues" evidence="2">
    <location>
        <begin position="1"/>
        <end position="12"/>
    </location>
</feature>
<gene>
    <name evidence="3" type="ORF">QQZ08_011854</name>
</gene>
<dbReference type="Proteomes" id="UP001498421">
    <property type="component" value="Unassembled WGS sequence"/>
</dbReference>
<dbReference type="Gene3D" id="3.40.50.150">
    <property type="entry name" value="Vaccinia Virus protein VP39"/>
    <property type="match status" value="1"/>
</dbReference>
<evidence type="ECO:0000313" key="3">
    <source>
        <dbReference type="EMBL" id="KAK7416831.1"/>
    </source>
</evidence>
<dbReference type="Pfam" id="PF13489">
    <property type="entry name" value="Methyltransf_23"/>
    <property type="match status" value="1"/>
</dbReference>
<keyword evidence="4" id="KW-1185">Reference proteome</keyword>
<accession>A0ABR1H707</accession>
<comment type="similarity">
    <text evidence="1">Belongs to the methyltransferase superfamily. LaeA methyltransferase family.</text>
</comment>
<comment type="caution">
    <text evidence="3">The sequence shown here is derived from an EMBL/GenBank/DDBJ whole genome shotgun (WGS) entry which is preliminary data.</text>
</comment>
<dbReference type="CDD" id="cd02440">
    <property type="entry name" value="AdoMet_MTases"/>
    <property type="match status" value="1"/>
</dbReference>
<proteinExistence type="inferred from homology"/>
<dbReference type="PANTHER" id="PTHR43591">
    <property type="entry name" value="METHYLTRANSFERASE"/>
    <property type="match status" value="1"/>
</dbReference>
<organism evidence="3 4">
    <name type="scientific">Neonectria magnoliae</name>
    <dbReference type="NCBI Taxonomy" id="2732573"/>
    <lineage>
        <taxon>Eukaryota</taxon>
        <taxon>Fungi</taxon>
        <taxon>Dikarya</taxon>
        <taxon>Ascomycota</taxon>
        <taxon>Pezizomycotina</taxon>
        <taxon>Sordariomycetes</taxon>
        <taxon>Hypocreomycetidae</taxon>
        <taxon>Hypocreales</taxon>
        <taxon>Nectriaceae</taxon>
        <taxon>Neonectria</taxon>
    </lineage>
</organism>
<evidence type="ECO:0000256" key="2">
    <source>
        <dbReference type="SAM" id="MobiDB-lite"/>
    </source>
</evidence>
<dbReference type="SUPFAM" id="SSF53335">
    <property type="entry name" value="S-adenosyl-L-methionine-dependent methyltransferases"/>
    <property type="match status" value="1"/>
</dbReference>
<reference evidence="3 4" key="1">
    <citation type="journal article" date="2025" name="Microbiol. Resour. Announc.">
        <title>Draft genome sequences for Neonectria magnoliae and Neonectria punicea, canker pathogens of Liriodendron tulipifera and Acer saccharum in West Virginia.</title>
        <authorList>
            <person name="Petronek H.M."/>
            <person name="Kasson M.T."/>
            <person name="Metheny A.M."/>
            <person name="Stauder C.M."/>
            <person name="Lovett B."/>
            <person name="Lynch S.C."/>
            <person name="Garnas J.R."/>
            <person name="Kasson L.R."/>
            <person name="Stajich J.E."/>
        </authorList>
    </citation>
    <scope>NUCLEOTIDE SEQUENCE [LARGE SCALE GENOMIC DNA]</scope>
    <source>
        <strain evidence="3 4">NRRL 64651</strain>
    </source>
</reference>
<evidence type="ECO:0000256" key="1">
    <source>
        <dbReference type="ARBA" id="ARBA00038158"/>
    </source>
</evidence>
<dbReference type="PANTHER" id="PTHR43591:SF10">
    <property type="entry name" value="ABC TRANSMEMBRANE TYPE-1 DOMAIN-CONTAINING PROTEIN-RELATED"/>
    <property type="match status" value="1"/>
</dbReference>
<protein>
    <recommendedName>
        <fullName evidence="5">Methyltransferase</fullName>
    </recommendedName>
</protein>
<dbReference type="InterPro" id="IPR029063">
    <property type="entry name" value="SAM-dependent_MTases_sf"/>
</dbReference>
<dbReference type="EMBL" id="JAZAVK010000199">
    <property type="protein sequence ID" value="KAK7416831.1"/>
    <property type="molecule type" value="Genomic_DNA"/>
</dbReference>
<feature type="region of interest" description="Disordered" evidence="2">
    <location>
        <begin position="1"/>
        <end position="23"/>
    </location>
</feature>